<gene>
    <name evidence="2" type="ORF">KZO38_04385</name>
</gene>
<keyword evidence="3" id="KW-1185">Reference proteome</keyword>
<proteinExistence type="predicted"/>
<dbReference type="PROSITE" id="PS51257">
    <property type="entry name" value="PROKAR_LIPOPROTEIN"/>
    <property type="match status" value="1"/>
</dbReference>
<organism evidence="2 3">
    <name type="scientific">Hoylesella nanceiensis</name>
    <dbReference type="NCBI Taxonomy" id="425941"/>
    <lineage>
        <taxon>Bacteria</taxon>
        <taxon>Pseudomonadati</taxon>
        <taxon>Bacteroidota</taxon>
        <taxon>Bacteroidia</taxon>
        <taxon>Bacteroidales</taxon>
        <taxon>Prevotellaceae</taxon>
        <taxon>Hoylesella</taxon>
    </lineage>
</organism>
<dbReference type="Pfam" id="PF16141">
    <property type="entry name" value="GH18_BT1044-like"/>
    <property type="match status" value="1"/>
</dbReference>
<sequence length="356" mass="40071">MHNIFKALSLFSCSIVAFACSDWTDAEAVQMTKYSNTEIAKKETYYQALRDWKATKHSISFGWFGGWSNPGASTTNMLAGLPDSMDVVSLWDNSTNLSEGQKKDLEFVQKVKGTKVLFCSFTSYVGQHATPKEHDIDEATRNKFWGWEDGDTKKQEEAVRKYANAIVDTLNKYNYDGFDIDFEPNYGYGGKLASNNDLMHVFITELAKSIGPKSPHPEKLLLVDGEPQTLNAETAPYISYYVIQAYFAKEGNLDGRLQTGINKFKSVMTEEEITNRYVMTENLESAIDCLNGGYPFSTRDGRSTPYRSLEGFARWQPTNGYMKGGFGAYHIDGEAVNTPAYKYLRRAIQAQNPAVR</sequence>
<comment type="caution">
    <text evidence="2">The sequence shown here is derived from an EMBL/GenBank/DDBJ whole genome shotgun (WGS) entry which is preliminary data.</text>
</comment>
<feature type="chain" id="PRO_5045836745" evidence="1">
    <location>
        <begin position="20"/>
        <end position="356"/>
    </location>
</feature>
<accession>A0ABS6YBP5</accession>
<dbReference type="InterPro" id="IPR032320">
    <property type="entry name" value="GH18_BT1044-like"/>
</dbReference>
<dbReference type="InterPro" id="IPR001579">
    <property type="entry name" value="Glyco_hydro_18_chit_AS"/>
</dbReference>
<name>A0ABS6YBP5_9BACT</name>
<evidence type="ECO:0000313" key="3">
    <source>
        <dbReference type="Proteomes" id="UP000788426"/>
    </source>
</evidence>
<reference evidence="2 3" key="1">
    <citation type="submission" date="2021-07" db="EMBL/GenBank/DDBJ databases">
        <title>Genomic diversity and antimicrobial resistance of Prevotella spp. isolated from chronic lung disease airways.</title>
        <authorList>
            <person name="Webb K.A."/>
            <person name="Olagoke O.S."/>
            <person name="Baird T."/>
            <person name="Neill J."/>
            <person name="Pham A."/>
            <person name="Wells T.J."/>
            <person name="Ramsay K.A."/>
            <person name="Bell S.C."/>
            <person name="Sarovich D.S."/>
            <person name="Price E.P."/>
        </authorList>
    </citation>
    <scope>NUCLEOTIDE SEQUENCE [LARGE SCALE GENOMIC DNA]</scope>
    <source>
        <strain evidence="2 3">SCHI0011.S.12</strain>
    </source>
</reference>
<keyword evidence="1" id="KW-0732">Signal</keyword>
<dbReference type="EMBL" id="JAHXCT010000003">
    <property type="protein sequence ID" value="MBW4768996.1"/>
    <property type="molecule type" value="Genomic_DNA"/>
</dbReference>
<evidence type="ECO:0000313" key="2">
    <source>
        <dbReference type="EMBL" id="MBW4768996.1"/>
    </source>
</evidence>
<dbReference type="Proteomes" id="UP000788426">
    <property type="component" value="Unassembled WGS sequence"/>
</dbReference>
<evidence type="ECO:0000256" key="1">
    <source>
        <dbReference type="SAM" id="SignalP"/>
    </source>
</evidence>
<dbReference type="RefSeq" id="WP_219480366.1">
    <property type="nucleotide sequence ID" value="NZ_CAJZHJ010000011.1"/>
</dbReference>
<protein>
    <submittedName>
        <fullName evidence="2">Endo-beta-N-acetylglucosaminidase</fullName>
    </submittedName>
</protein>
<feature type="signal peptide" evidence="1">
    <location>
        <begin position="1"/>
        <end position="19"/>
    </location>
</feature>
<dbReference type="PROSITE" id="PS01095">
    <property type="entry name" value="GH18_1"/>
    <property type="match status" value="1"/>
</dbReference>